<keyword evidence="1" id="KW-0472">Membrane</keyword>
<dbReference type="EMBL" id="GEDC01019465">
    <property type="protein sequence ID" value="JAS17833.1"/>
    <property type="molecule type" value="Transcribed_RNA"/>
</dbReference>
<sequence>MTLPLRRFLYCFTLKQGTILIAILELLLFAFGLFLLLLGCANTQEIATILEADIEDSAQRQGIVLSSEDWSDDFNLQNEVKLAKAQHLNVVVLVGLYIAVALFSIHLLSCMLLLYGAIMRCRHLLYPWLCIVMFSLVFWCTTILVSMFLAQGYKAIGVFLIGSVHIAKEFFLWLTVYSYYRELGEKELNLCIEEHRIKKHIAANKPYNV</sequence>
<keyword evidence="1" id="KW-1133">Transmembrane helix</keyword>
<dbReference type="EMBL" id="GEDC01016090">
    <property type="protein sequence ID" value="JAS21208.1"/>
    <property type="molecule type" value="Transcribed_RNA"/>
</dbReference>
<dbReference type="PANTHER" id="PTHR36694:SF11">
    <property type="entry name" value="LP21121P-RELATED"/>
    <property type="match status" value="1"/>
</dbReference>
<name>A0A1B6CX95_9HEMI</name>
<feature type="transmembrane region" description="Helical" evidence="1">
    <location>
        <begin position="125"/>
        <end position="150"/>
    </location>
</feature>
<feature type="transmembrane region" description="Helical" evidence="1">
    <location>
        <begin position="156"/>
        <end position="180"/>
    </location>
</feature>
<evidence type="ECO:0000313" key="2">
    <source>
        <dbReference type="EMBL" id="JAS17833.1"/>
    </source>
</evidence>
<keyword evidence="1" id="KW-0812">Transmembrane</keyword>
<dbReference type="EMBL" id="GEDC01019377">
    <property type="protein sequence ID" value="JAS17921.1"/>
    <property type="molecule type" value="Transcribed_RNA"/>
</dbReference>
<gene>
    <name evidence="2" type="ORF">g.10366</name>
    <name evidence="3" type="ORF">g.10367</name>
    <name evidence="4" type="ORF">g.10368</name>
</gene>
<feature type="transmembrane region" description="Helical" evidence="1">
    <location>
        <begin position="90"/>
        <end position="118"/>
    </location>
</feature>
<dbReference type="PANTHER" id="PTHR36694">
    <property type="entry name" value="PASIFLORA 1, ISOFORM A-RELATED"/>
    <property type="match status" value="1"/>
</dbReference>
<evidence type="ECO:0000256" key="1">
    <source>
        <dbReference type="SAM" id="Phobius"/>
    </source>
</evidence>
<proteinExistence type="predicted"/>
<protein>
    <submittedName>
        <fullName evidence="2">Uncharacterized protein</fullName>
    </submittedName>
</protein>
<reference evidence="2" key="1">
    <citation type="submission" date="2015-12" db="EMBL/GenBank/DDBJ databases">
        <title>De novo transcriptome assembly of four potential Pierce s Disease insect vectors from Arizona vineyards.</title>
        <authorList>
            <person name="Tassone E.E."/>
        </authorList>
    </citation>
    <scope>NUCLEOTIDE SEQUENCE</scope>
</reference>
<organism evidence="2">
    <name type="scientific">Clastoptera arizonana</name>
    <name type="common">Arizona spittle bug</name>
    <dbReference type="NCBI Taxonomy" id="38151"/>
    <lineage>
        <taxon>Eukaryota</taxon>
        <taxon>Metazoa</taxon>
        <taxon>Ecdysozoa</taxon>
        <taxon>Arthropoda</taxon>
        <taxon>Hexapoda</taxon>
        <taxon>Insecta</taxon>
        <taxon>Pterygota</taxon>
        <taxon>Neoptera</taxon>
        <taxon>Paraneoptera</taxon>
        <taxon>Hemiptera</taxon>
        <taxon>Auchenorrhyncha</taxon>
        <taxon>Cercopoidea</taxon>
        <taxon>Clastopteridae</taxon>
        <taxon>Clastoptera</taxon>
    </lineage>
</organism>
<evidence type="ECO:0000313" key="3">
    <source>
        <dbReference type="EMBL" id="JAS17921.1"/>
    </source>
</evidence>
<evidence type="ECO:0000313" key="4">
    <source>
        <dbReference type="EMBL" id="JAS21208.1"/>
    </source>
</evidence>
<accession>A0A1B6CX95</accession>
<dbReference type="AlphaFoldDB" id="A0A1B6CX95"/>
<feature type="transmembrane region" description="Helical" evidence="1">
    <location>
        <begin position="20"/>
        <end position="38"/>
    </location>
</feature>